<dbReference type="Gene3D" id="1.10.287.820">
    <property type="entry name" value="Acid-sensing ion channel domain"/>
    <property type="match status" value="1"/>
</dbReference>
<evidence type="ECO:0000256" key="1">
    <source>
        <dbReference type="ARBA" id="ARBA00004141"/>
    </source>
</evidence>
<dbReference type="PANTHER" id="PTHR11690">
    <property type="entry name" value="AMILORIDE-SENSITIVE SODIUM CHANNEL-RELATED"/>
    <property type="match status" value="1"/>
</dbReference>
<reference evidence="13" key="1">
    <citation type="submission" date="2012-09" db="EMBL/GenBank/DDBJ databases">
        <authorList>
            <person name="Martin A.A."/>
        </authorList>
    </citation>
    <scope>NUCLEOTIDE SEQUENCE</scope>
</reference>
<dbReference type="Proteomes" id="UP000035642">
    <property type="component" value="Unassembled WGS sequence"/>
</dbReference>
<dbReference type="AlphaFoldDB" id="A0A0K0DGV3"/>
<evidence type="ECO:0000256" key="12">
    <source>
        <dbReference type="ARBA" id="ARBA00023303"/>
    </source>
</evidence>
<dbReference type="InterPro" id="IPR001873">
    <property type="entry name" value="ENaC"/>
</dbReference>
<keyword evidence="6" id="KW-1133">Transmembrane helix</keyword>
<evidence type="ECO:0000256" key="6">
    <source>
        <dbReference type="ARBA" id="ARBA00022989"/>
    </source>
</evidence>
<protein>
    <submittedName>
        <fullName evidence="14">Alpha-1,6-mannosyl-glycoprotein 6-beta-N-acetylglucosaminyltransferase</fullName>
    </submittedName>
</protein>
<keyword evidence="5" id="KW-0812">Transmembrane</keyword>
<evidence type="ECO:0000313" key="14">
    <source>
        <dbReference type="WBParaSite" id="ACAC_0001035301-mRNA-1"/>
    </source>
</evidence>
<evidence type="ECO:0000256" key="8">
    <source>
        <dbReference type="ARBA" id="ARBA00023065"/>
    </source>
</evidence>
<keyword evidence="7" id="KW-0915">Sodium</keyword>
<evidence type="ECO:0000256" key="3">
    <source>
        <dbReference type="ARBA" id="ARBA00022448"/>
    </source>
</evidence>
<organism evidence="13 14">
    <name type="scientific">Angiostrongylus cantonensis</name>
    <name type="common">Rat lungworm</name>
    <dbReference type="NCBI Taxonomy" id="6313"/>
    <lineage>
        <taxon>Eukaryota</taxon>
        <taxon>Metazoa</taxon>
        <taxon>Ecdysozoa</taxon>
        <taxon>Nematoda</taxon>
        <taxon>Chromadorea</taxon>
        <taxon>Rhabditida</taxon>
        <taxon>Rhabditina</taxon>
        <taxon>Rhabditomorpha</taxon>
        <taxon>Strongyloidea</taxon>
        <taxon>Metastrongylidae</taxon>
        <taxon>Angiostrongylus</taxon>
    </lineage>
</organism>
<dbReference type="GO" id="GO:0015280">
    <property type="term" value="F:ligand-gated sodium channel activity"/>
    <property type="evidence" value="ECO:0007669"/>
    <property type="project" value="TreeGrafter"/>
</dbReference>
<comment type="subcellular location">
    <subcellularLocation>
        <location evidence="1">Membrane</location>
        <topology evidence="1">Multi-pass membrane protein</topology>
    </subcellularLocation>
</comment>
<keyword evidence="4" id="KW-0894">Sodium channel</keyword>
<evidence type="ECO:0000256" key="11">
    <source>
        <dbReference type="ARBA" id="ARBA00023201"/>
    </source>
</evidence>
<evidence type="ECO:0000256" key="9">
    <source>
        <dbReference type="ARBA" id="ARBA00023136"/>
    </source>
</evidence>
<dbReference type="PANTHER" id="PTHR11690:SF267">
    <property type="entry name" value="DEGENERIN MEC-10"/>
    <property type="match status" value="1"/>
</dbReference>
<evidence type="ECO:0000256" key="7">
    <source>
        <dbReference type="ARBA" id="ARBA00023053"/>
    </source>
</evidence>
<evidence type="ECO:0000313" key="13">
    <source>
        <dbReference type="Proteomes" id="UP000035642"/>
    </source>
</evidence>
<sequence length="136" mass="15501">MTDELAIVTKAKENIIFAMSALSEQQRYGPRIDPINSHIKSLGLRVMLFVNASDYLSTSEAVGVRLTIHDKDEFPFPGCYRTCFQQLIIDRCGCGDPRFPSIGEHKLCEVFNKRHRTCLEESIQELSDIRGSFKCR</sequence>
<keyword evidence="9" id="KW-0472">Membrane</keyword>
<dbReference type="PRINTS" id="PR01078">
    <property type="entry name" value="AMINACHANNEL"/>
</dbReference>
<dbReference type="STRING" id="6313.A0A0K0DGV3"/>
<keyword evidence="10" id="KW-0325">Glycoprotein</keyword>
<dbReference type="GO" id="GO:0005886">
    <property type="term" value="C:plasma membrane"/>
    <property type="evidence" value="ECO:0007669"/>
    <property type="project" value="TreeGrafter"/>
</dbReference>
<evidence type="ECO:0000256" key="5">
    <source>
        <dbReference type="ARBA" id="ARBA00022692"/>
    </source>
</evidence>
<keyword evidence="13" id="KW-1185">Reference proteome</keyword>
<evidence type="ECO:0000256" key="10">
    <source>
        <dbReference type="ARBA" id="ARBA00023180"/>
    </source>
</evidence>
<dbReference type="WBParaSite" id="ACAC_0001035301-mRNA-1">
    <property type="protein sequence ID" value="ACAC_0001035301-mRNA-1"/>
    <property type="gene ID" value="ACAC_0001035301"/>
</dbReference>
<accession>A0A0K0DGV3</accession>
<keyword evidence="8" id="KW-0406">Ion transport</keyword>
<evidence type="ECO:0000256" key="4">
    <source>
        <dbReference type="ARBA" id="ARBA00022461"/>
    </source>
</evidence>
<keyword evidence="11" id="KW-0739">Sodium transport</keyword>
<name>A0A0K0DGV3_ANGCA</name>
<comment type="similarity">
    <text evidence="2">Belongs to the amiloride-sensitive sodium channel (TC 1.A.6) family.</text>
</comment>
<proteinExistence type="inferred from homology"/>
<keyword evidence="12" id="KW-0407">Ion channel</keyword>
<keyword evidence="3" id="KW-0813">Transport</keyword>
<reference evidence="14" key="2">
    <citation type="submission" date="2017-02" db="UniProtKB">
        <authorList>
            <consortium name="WormBaseParasite"/>
        </authorList>
    </citation>
    <scope>IDENTIFICATION</scope>
</reference>
<evidence type="ECO:0000256" key="2">
    <source>
        <dbReference type="ARBA" id="ARBA00007193"/>
    </source>
</evidence>